<dbReference type="Proteomes" id="UP000449846">
    <property type="component" value="Unassembled WGS sequence"/>
</dbReference>
<proteinExistence type="predicted"/>
<organism evidence="1 2">
    <name type="scientific">Paracoccus litorisediminis</name>
    <dbReference type="NCBI Taxonomy" id="2006130"/>
    <lineage>
        <taxon>Bacteria</taxon>
        <taxon>Pseudomonadati</taxon>
        <taxon>Pseudomonadota</taxon>
        <taxon>Alphaproteobacteria</taxon>
        <taxon>Rhodobacterales</taxon>
        <taxon>Paracoccaceae</taxon>
        <taxon>Paracoccus</taxon>
    </lineage>
</organism>
<dbReference type="EMBL" id="WMIG01000013">
    <property type="protein sequence ID" value="MTH61140.1"/>
    <property type="molecule type" value="Genomic_DNA"/>
</dbReference>
<protein>
    <submittedName>
        <fullName evidence="1">Uncharacterized protein</fullName>
    </submittedName>
</protein>
<comment type="caution">
    <text evidence="1">The sequence shown here is derived from an EMBL/GenBank/DDBJ whole genome shotgun (WGS) entry which is preliminary data.</text>
</comment>
<dbReference type="RefSeq" id="WP_155041082.1">
    <property type="nucleotide sequence ID" value="NZ_WMIG01000013.1"/>
</dbReference>
<keyword evidence="2" id="KW-1185">Reference proteome</keyword>
<reference evidence="1 2" key="1">
    <citation type="submission" date="2019-11" db="EMBL/GenBank/DDBJ databases">
        <authorList>
            <person name="Dong K."/>
        </authorList>
    </citation>
    <scope>NUCLEOTIDE SEQUENCE [LARGE SCALE GENOMIC DNA]</scope>
    <source>
        <strain evidence="1 2">NBRC 112902</strain>
    </source>
</reference>
<dbReference type="AlphaFoldDB" id="A0A844HMJ3"/>
<sequence length="148" mass="17028">MADLLTAAAQGKILEGDSLDAYRRWGWKADPHMSIVQQAEDRERFAAFHNEGIDLFHKYAGQLLGVTDRAQVELIRAQMRGDLSFIEHWQVIERVAVGSEWWRGVMRSEARRAEREGEELLARIAADKKAQEERDIQEMKANPVFGMF</sequence>
<gene>
    <name evidence="1" type="ORF">GL300_18175</name>
</gene>
<evidence type="ECO:0000313" key="2">
    <source>
        <dbReference type="Proteomes" id="UP000449846"/>
    </source>
</evidence>
<evidence type="ECO:0000313" key="1">
    <source>
        <dbReference type="EMBL" id="MTH61140.1"/>
    </source>
</evidence>
<accession>A0A844HMJ3</accession>
<name>A0A844HMJ3_9RHOB</name>